<organism evidence="2 3">
    <name type="scientific">Cycloclasticus pugetii</name>
    <dbReference type="NCBI Taxonomy" id="34068"/>
    <lineage>
        <taxon>Bacteria</taxon>
        <taxon>Pseudomonadati</taxon>
        <taxon>Pseudomonadota</taxon>
        <taxon>Gammaproteobacteria</taxon>
        <taxon>Thiotrichales</taxon>
        <taxon>Piscirickettsiaceae</taxon>
        <taxon>Cycloclasticus</taxon>
    </lineage>
</organism>
<dbReference type="EMBL" id="ASHL01000012">
    <property type="protein sequence ID" value="EPD12296.1"/>
    <property type="molecule type" value="Genomic_DNA"/>
</dbReference>
<evidence type="ECO:0008006" key="4">
    <source>
        <dbReference type="Google" id="ProtNLM"/>
    </source>
</evidence>
<keyword evidence="3" id="KW-1185">Reference proteome</keyword>
<gene>
    <name evidence="2" type="ORF">L196_10849</name>
</gene>
<name>A0AB33YZZ3_9GAMM</name>
<dbReference type="InterPro" id="IPR032638">
    <property type="entry name" value="Porin_5"/>
</dbReference>
<accession>A0AB33YZZ3</accession>
<dbReference type="RefSeq" id="WP_016390993.1">
    <property type="nucleotide sequence ID" value="NZ_KE646811.1"/>
</dbReference>
<keyword evidence="1" id="KW-0732">Signal</keyword>
<feature type="chain" id="PRO_5044227738" description="Porin" evidence="1">
    <location>
        <begin position="28"/>
        <end position="397"/>
    </location>
</feature>
<protein>
    <recommendedName>
        <fullName evidence="4">Porin</fullName>
    </recommendedName>
</protein>
<evidence type="ECO:0000313" key="2">
    <source>
        <dbReference type="EMBL" id="EPD12296.1"/>
    </source>
</evidence>
<evidence type="ECO:0000313" key="3">
    <source>
        <dbReference type="Proteomes" id="UP000015462"/>
    </source>
</evidence>
<dbReference type="Pfam" id="PF16930">
    <property type="entry name" value="Porin_5"/>
    <property type="match status" value="2"/>
</dbReference>
<sequence>MKQTKLSVAIKATLLGASIVLAPASFAVDKELLDILKANGAITEDQYTELSMSNMMNKQNKPSDEMLKKMAWAGKLKVKGDLRLRQEFRNDTNGSSKREDRQRYRARIAVEGQVTDTVTAGVRMASNGGATSTNETLGDGFENDTVYFDRAYINWTPLSGLDLMGGKIKQPWEQVSGGLVWDGDVNPEGGAARYTAKLAGAEIIGSVGHFVLDDIDGYSFDEDQTMRYGQLTAKFNVAGAKAMLGGSIYDYDANKAGAFTSGGGNDSTKYSLQEIFGSLNINAGLPLTVYGQYVVNGDADGLNDGEDTAWLLGVETKMGRWKASYDYRETELNAVNGAFNDSDFAGGRTDSEGNRWKLSYKIDKNFSVGTTYIDSEVGQLNGDLDSDIWQIDLKAKF</sequence>
<proteinExistence type="predicted"/>
<reference evidence="2 3" key="1">
    <citation type="journal article" date="2013" name="Genome Announc.">
        <title>Genome Sequence of the Pyrene- and Fluoranthene-Degrading Bacterium Cycloclasticus sp. Strain PY97M.</title>
        <authorList>
            <person name="Cui Z."/>
            <person name="Xu G."/>
            <person name="Li Q."/>
            <person name="Gao W."/>
            <person name="Zheng L."/>
        </authorList>
    </citation>
    <scope>NUCLEOTIDE SEQUENCE [LARGE SCALE GENOMIC DNA]</scope>
    <source>
        <strain evidence="2 3">PY97M</strain>
    </source>
</reference>
<dbReference type="Proteomes" id="UP000015462">
    <property type="component" value="Unassembled WGS sequence"/>
</dbReference>
<dbReference type="SUPFAM" id="SSF56935">
    <property type="entry name" value="Porins"/>
    <property type="match status" value="1"/>
</dbReference>
<comment type="caution">
    <text evidence="2">The sequence shown here is derived from an EMBL/GenBank/DDBJ whole genome shotgun (WGS) entry which is preliminary data.</text>
</comment>
<feature type="signal peptide" evidence="1">
    <location>
        <begin position="1"/>
        <end position="27"/>
    </location>
</feature>
<evidence type="ECO:0000256" key="1">
    <source>
        <dbReference type="SAM" id="SignalP"/>
    </source>
</evidence>
<dbReference type="AlphaFoldDB" id="A0AB33YZZ3"/>